<keyword evidence="1" id="KW-0812">Transmembrane</keyword>
<dbReference type="STRING" id="333138.LQ50_11120"/>
<evidence type="ECO:0000313" key="3">
    <source>
        <dbReference type="Proteomes" id="UP000030832"/>
    </source>
</evidence>
<name>A0A0B0IGQ8_9BACI</name>
<dbReference type="PANTHER" id="PTHR36111:SF2">
    <property type="entry name" value="INNER MEMBRANE PROTEIN"/>
    <property type="match status" value="1"/>
</dbReference>
<gene>
    <name evidence="2" type="ORF">LQ50_11120</name>
</gene>
<dbReference type="Pfam" id="PF04474">
    <property type="entry name" value="DUF554"/>
    <property type="match status" value="1"/>
</dbReference>
<dbReference type="PANTHER" id="PTHR36111">
    <property type="entry name" value="INNER MEMBRANE PROTEIN-RELATED"/>
    <property type="match status" value="1"/>
</dbReference>
<reference evidence="2 3" key="1">
    <citation type="submission" date="2014-09" db="EMBL/GenBank/DDBJ databases">
        <title>Genome sequencing and annotation of Bacillus Okhensis strain Kh10-101T.</title>
        <authorList>
            <person name="Prakash J.S."/>
        </authorList>
    </citation>
    <scope>NUCLEOTIDE SEQUENCE [LARGE SCALE GENOMIC DNA]</scope>
    <source>
        <strain evidence="3">Kh10-101T</strain>
    </source>
</reference>
<dbReference type="AlphaFoldDB" id="A0A0B0IGQ8"/>
<protein>
    <submittedName>
        <fullName evidence="2">Membrane protein</fullName>
    </submittedName>
</protein>
<accession>A0A0B0IGQ8</accession>
<dbReference type="eggNOG" id="COG1811">
    <property type="taxonomic scope" value="Bacteria"/>
</dbReference>
<evidence type="ECO:0000256" key="1">
    <source>
        <dbReference type="SAM" id="Phobius"/>
    </source>
</evidence>
<comment type="caution">
    <text evidence="2">The sequence shown here is derived from an EMBL/GenBank/DDBJ whole genome shotgun (WGS) entry which is preliminary data.</text>
</comment>
<dbReference type="InterPro" id="IPR007563">
    <property type="entry name" value="DUF554"/>
</dbReference>
<organism evidence="2 3">
    <name type="scientific">Halalkalibacter okhensis</name>
    <dbReference type="NCBI Taxonomy" id="333138"/>
    <lineage>
        <taxon>Bacteria</taxon>
        <taxon>Bacillati</taxon>
        <taxon>Bacillota</taxon>
        <taxon>Bacilli</taxon>
        <taxon>Bacillales</taxon>
        <taxon>Bacillaceae</taxon>
        <taxon>Halalkalibacter</taxon>
    </lineage>
</organism>
<feature type="transmembrane region" description="Helical" evidence="1">
    <location>
        <begin position="96"/>
        <end position="120"/>
    </location>
</feature>
<proteinExistence type="predicted"/>
<feature type="transmembrane region" description="Helical" evidence="1">
    <location>
        <begin position="186"/>
        <end position="209"/>
    </location>
</feature>
<feature type="transmembrane region" description="Helical" evidence="1">
    <location>
        <begin position="215"/>
        <end position="233"/>
    </location>
</feature>
<dbReference type="EMBL" id="JRJU01000012">
    <property type="protein sequence ID" value="KHF40067.1"/>
    <property type="molecule type" value="Genomic_DNA"/>
</dbReference>
<dbReference type="OrthoDB" id="9797976at2"/>
<feature type="transmembrane region" description="Helical" evidence="1">
    <location>
        <begin position="140"/>
        <end position="165"/>
    </location>
</feature>
<sequence>MVLTGTLVNGLAIVVAAVVGLLVRNIPEKMKTTTMQGIALAVVVLGIGMTQKSEQFLIVIGSLVIGGIIGEQIDIEERLNRVGAWIETKVGAKEDGAVAKAFVTATLIYVVGAMAILGALDSGLRGDHSVLYTKSLLDGFSALIFTSTLGIGVIFSAIPVVLYQGGIALLATQINQYVPTVLMDSFIVEMTATGGVMIIAIGLNILGILKIRVANLLPSILVVAVLVTAMYYFA</sequence>
<keyword evidence="1" id="KW-0472">Membrane</keyword>
<feature type="transmembrane region" description="Helical" evidence="1">
    <location>
        <begin position="6"/>
        <end position="26"/>
    </location>
</feature>
<dbReference type="Proteomes" id="UP000030832">
    <property type="component" value="Unassembled WGS sequence"/>
</dbReference>
<keyword evidence="1" id="KW-1133">Transmembrane helix</keyword>
<evidence type="ECO:0000313" key="2">
    <source>
        <dbReference type="EMBL" id="KHF40067.1"/>
    </source>
</evidence>
<dbReference type="RefSeq" id="WP_034628895.1">
    <property type="nucleotide sequence ID" value="NZ_JRJU01000012.1"/>
</dbReference>
<keyword evidence="3" id="KW-1185">Reference proteome</keyword>
<feature type="transmembrane region" description="Helical" evidence="1">
    <location>
        <begin position="33"/>
        <end position="50"/>
    </location>
</feature>
<feature type="transmembrane region" description="Helical" evidence="1">
    <location>
        <begin position="56"/>
        <end position="75"/>
    </location>
</feature>